<dbReference type="SMART" id="SM00256">
    <property type="entry name" value="FBOX"/>
    <property type="match status" value="1"/>
</dbReference>
<dbReference type="AlphaFoldDB" id="A0A5N5JRP5"/>
<sequence length="587" mass="66881">MSMDDTKEEVANTIVTKLSEDLMIDILSRFPVKTILSFRCVCKTWLRLISDKDFATHHLSRSPPGILIKALPEGGISSIFHAFQIVQTGRTFKAERMEFVPGTNLPAATPKIELMNSCNGLLCVSEGEFRNVIHVCNPVLCEHIKIHVDDHKACLHGKYFVLGCSATGEKYKVLWTFYQNDRQRNPKAEIYTIGTGQWRSIGNSFSIERLDFDTSLHGCIHWARYETSLECICSFDFETEQFKRLPAPPLCDGNLDGFSRLGVLKDCLSLTVRKWDAPYEIVVWVMNEYGVQESWSKQFLFKPDNLHFISCEPLILLRTGKIFILLDEELGDWYNVEKIIFRGRIIRCENVEDTHAIAYTPSFVSLHHIADGEEQVLRTNSGLTEIPKSSMRGSEDPTEKGDWINHFSSSRGQVCFFKRSNTFLKFMRVIVMQTQFNQVKNSDAGADLESQRSKFSLRGKMLRVLKQHVPKQRIILTNNRFKSKTVLIPRNPHNKSCISREINVLSLTLQTTHESEIPREICGLLSSVQAVRKSEISPRQSLACGSASIVNEVAAIFPDTISTTWTRSVGSVVILAWRDCSSYWRFC</sequence>
<dbReference type="NCBIfam" id="TIGR01640">
    <property type="entry name" value="F_box_assoc_1"/>
    <property type="match status" value="1"/>
</dbReference>
<evidence type="ECO:0000259" key="1">
    <source>
        <dbReference type="SMART" id="SM00256"/>
    </source>
</evidence>
<dbReference type="PANTHER" id="PTHR31672:SF13">
    <property type="entry name" value="F-BOX PROTEIN CPR30-LIKE"/>
    <property type="match status" value="1"/>
</dbReference>
<evidence type="ECO:0000313" key="3">
    <source>
        <dbReference type="Proteomes" id="UP000326939"/>
    </source>
</evidence>
<dbReference type="EMBL" id="VDCV01000016">
    <property type="protein sequence ID" value="KAB5521416.1"/>
    <property type="molecule type" value="Genomic_DNA"/>
</dbReference>
<gene>
    <name evidence="2" type="ORF">DKX38_025735</name>
</gene>
<dbReference type="SUPFAM" id="SSF81383">
    <property type="entry name" value="F-box domain"/>
    <property type="match status" value="1"/>
</dbReference>
<evidence type="ECO:0000313" key="2">
    <source>
        <dbReference type="EMBL" id="KAB5521416.1"/>
    </source>
</evidence>
<dbReference type="InterPro" id="IPR001810">
    <property type="entry name" value="F-box_dom"/>
</dbReference>
<dbReference type="Proteomes" id="UP000326939">
    <property type="component" value="Chromosome 16"/>
</dbReference>
<protein>
    <recommendedName>
        <fullName evidence="1">F-box domain-containing protein</fullName>
    </recommendedName>
</protein>
<feature type="domain" description="F-box" evidence="1">
    <location>
        <begin position="18"/>
        <end position="58"/>
    </location>
</feature>
<reference evidence="3" key="1">
    <citation type="journal article" date="2019" name="Gigascience">
        <title>De novo genome assembly of the endangered Acer yangbiense, a plant species with extremely small populations endemic to Yunnan Province, China.</title>
        <authorList>
            <person name="Yang J."/>
            <person name="Wariss H.M."/>
            <person name="Tao L."/>
            <person name="Zhang R."/>
            <person name="Yun Q."/>
            <person name="Hollingsworth P."/>
            <person name="Dao Z."/>
            <person name="Luo G."/>
            <person name="Guo H."/>
            <person name="Ma Y."/>
            <person name="Sun W."/>
        </authorList>
    </citation>
    <scope>NUCLEOTIDE SEQUENCE [LARGE SCALE GENOMIC DNA]</scope>
    <source>
        <strain evidence="3">cv. br00</strain>
    </source>
</reference>
<accession>A0A5N5JRP5</accession>
<dbReference type="InterPro" id="IPR006527">
    <property type="entry name" value="F-box-assoc_dom_typ1"/>
</dbReference>
<dbReference type="CDD" id="cd22157">
    <property type="entry name" value="F-box_AtFBW1-like"/>
    <property type="match status" value="1"/>
</dbReference>
<dbReference type="InterPro" id="IPR017451">
    <property type="entry name" value="F-box-assoc_interact_dom"/>
</dbReference>
<dbReference type="PANTHER" id="PTHR31672">
    <property type="entry name" value="BNACNNG10540D PROTEIN"/>
    <property type="match status" value="1"/>
</dbReference>
<dbReference type="Pfam" id="PF07734">
    <property type="entry name" value="FBA_1"/>
    <property type="match status" value="1"/>
</dbReference>
<dbReference type="InterPro" id="IPR036047">
    <property type="entry name" value="F-box-like_dom_sf"/>
</dbReference>
<dbReference type="Pfam" id="PF00646">
    <property type="entry name" value="F-box"/>
    <property type="match status" value="1"/>
</dbReference>
<proteinExistence type="predicted"/>
<dbReference type="Gene3D" id="1.20.1280.50">
    <property type="match status" value="1"/>
</dbReference>
<comment type="caution">
    <text evidence="2">The sequence shown here is derived from an EMBL/GenBank/DDBJ whole genome shotgun (WGS) entry which is preliminary data.</text>
</comment>
<keyword evidence="3" id="KW-1185">Reference proteome</keyword>
<dbReference type="InterPro" id="IPR050796">
    <property type="entry name" value="SCF_F-box_component"/>
</dbReference>
<organism evidence="2 3">
    <name type="scientific">Salix brachista</name>
    <dbReference type="NCBI Taxonomy" id="2182728"/>
    <lineage>
        <taxon>Eukaryota</taxon>
        <taxon>Viridiplantae</taxon>
        <taxon>Streptophyta</taxon>
        <taxon>Embryophyta</taxon>
        <taxon>Tracheophyta</taxon>
        <taxon>Spermatophyta</taxon>
        <taxon>Magnoliopsida</taxon>
        <taxon>eudicotyledons</taxon>
        <taxon>Gunneridae</taxon>
        <taxon>Pentapetalae</taxon>
        <taxon>rosids</taxon>
        <taxon>fabids</taxon>
        <taxon>Malpighiales</taxon>
        <taxon>Salicaceae</taxon>
        <taxon>Saliceae</taxon>
        <taxon>Salix</taxon>
    </lineage>
</organism>
<name>A0A5N5JRP5_9ROSI</name>